<feature type="transmembrane region" description="Helical" evidence="1">
    <location>
        <begin position="6"/>
        <end position="25"/>
    </location>
</feature>
<dbReference type="InterPro" id="IPR046475">
    <property type="entry name" value="DUF6796"/>
</dbReference>
<dbReference type="EMBL" id="FOXO01000027">
    <property type="protein sequence ID" value="SFQ25603.1"/>
    <property type="molecule type" value="Genomic_DNA"/>
</dbReference>
<name>A0A1I5X0S8_9FIRM</name>
<feature type="transmembrane region" description="Helical" evidence="1">
    <location>
        <begin position="51"/>
        <end position="76"/>
    </location>
</feature>
<keyword evidence="1" id="KW-0812">Transmembrane</keyword>
<reference evidence="3" key="1">
    <citation type="submission" date="2016-10" db="EMBL/GenBank/DDBJ databases">
        <authorList>
            <person name="Varghese N."/>
            <person name="Submissions S."/>
        </authorList>
    </citation>
    <scope>NUCLEOTIDE SEQUENCE [LARGE SCALE GENOMIC DNA]</scope>
    <source>
        <strain evidence="3">P18</strain>
    </source>
</reference>
<feature type="transmembrane region" description="Helical" evidence="1">
    <location>
        <begin position="165"/>
        <end position="184"/>
    </location>
</feature>
<sequence>MNTLLAVIGIIGGLLCATADLLLDLKGPQNKKLGKMGVIDSEWKKMAHWRFVWSDILAMFAVPMYSCGFIALMMTLRAEHPVISTTLSVIFLIGAMGGFMIHTFLCQQPIIYRKIISKADQELAEDVIQSAFKQIYVPFFALYSMLVIIPAIAVIVLIIAGIIHAPIWCVLLNPVVFQLVGFLFRATKLDIFIDAPSCCAASLGLASYGLLALLCL</sequence>
<feature type="transmembrane region" description="Helical" evidence="1">
    <location>
        <begin position="191"/>
        <end position="214"/>
    </location>
</feature>
<proteinExistence type="predicted"/>
<dbReference type="Pfam" id="PF20599">
    <property type="entry name" value="DUF6796"/>
    <property type="match status" value="1"/>
</dbReference>
<dbReference type="AlphaFoldDB" id="A0A1I5X0S8"/>
<dbReference type="OrthoDB" id="2034616at2"/>
<dbReference type="RefSeq" id="WP_074890594.1">
    <property type="nucleotide sequence ID" value="NZ_FOXO01000027.1"/>
</dbReference>
<organism evidence="2 3">
    <name type="scientific">Butyrivibrio proteoclasticus</name>
    <dbReference type="NCBI Taxonomy" id="43305"/>
    <lineage>
        <taxon>Bacteria</taxon>
        <taxon>Bacillati</taxon>
        <taxon>Bacillota</taxon>
        <taxon>Clostridia</taxon>
        <taxon>Lachnospirales</taxon>
        <taxon>Lachnospiraceae</taxon>
        <taxon>Butyrivibrio</taxon>
    </lineage>
</organism>
<feature type="transmembrane region" description="Helical" evidence="1">
    <location>
        <begin position="135"/>
        <end position="159"/>
    </location>
</feature>
<protein>
    <submittedName>
        <fullName evidence="2">Uncharacterized protein</fullName>
    </submittedName>
</protein>
<keyword evidence="1" id="KW-0472">Membrane</keyword>
<evidence type="ECO:0000256" key="1">
    <source>
        <dbReference type="SAM" id="Phobius"/>
    </source>
</evidence>
<evidence type="ECO:0000313" key="3">
    <source>
        <dbReference type="Proteomes" id="UP000182624"/>
    </source>
</evidence>
<dbReference type="Proteomes" id="UP000182624">
    <property type="component" value="Unassembled WGS sequence"/>
</dbReference>
<gene>
    <name evidence="2" type="ORF">SAMN04487928_12722</name>
</gene>
<feature type="transmembrane region" description="Helical" evidence="1">
    <location>
        <begin position="82"/>
        <end position="105"/>
    </location>
</feature>
<keyword evidence="3" id="KW-1185">Reference proteome</keyword>
<evidence type="ECO:0000313" key="2">
    <source>
        <dbReference type="EMBL" id="SFQ25603.1"/>
    </source>
</evidence>
<accession>A0A1I5X0S8</accession>
<keyword evidence="1" id="KW-1133">Transmembrane helix</keyword>